<dbReference type="GO" id="GO:0000981">
    <property type="term" value="F:DNA-binding transcription factor activity, RNA polymerase II-specific"/>
    <property type="evidence" value="ECO:0000318"/>
    <property type="project" value="GO_Central"/>
</dbReference>
<dbReference type="STRING" id="5722.A2G922"/>
<evidence type="ECO:0000259" key="3">
    <source>
        <dbReference type="PROSITE" id="PS51294"/>
    </source>
</evidence>
<gene>
    <name evidence="4" type="ORF">TVAG_341550</name>
</gene>
<reference evidence="4" key="1">
    <citation type="submission" date="2006-10" db="EMBL/GenBank/DDBJ databases">
        <authorList>
            <person name="Amadeo P."/>
            <person name="Zhao Q."/>
            <person name="Wortman J."/>
            <person name="Fraser-Liggett C."/>
            <person name="Carlton J."/>
        </authorList>
    </citation>
    <scope>NUCLEOTIDE SEQUENCE</scope>
    <source>
        <strain evidence="4">G3</strain>
    </source>
</reference>
<feature type="domain" description="HTH myb-type" evidence="3">
    <location>
        <begin position="63"/>
        <end position="109"/>
    </location>
</feature>
<dbReference type="InterPro" id="IPR009057">
    <property type="entry name" value="Homeodomain-like_sf"/>
</dbReference>
<dbReference type="GO" id="GO:0005634">
    <property type="term" value="C:nucleus"/>
    <property type="evidence" value="ECO:0000318"/>
    <property type="project" value="GO_Central"/>
</dbReference>
<dbReference type="SUPFAM" id="SSF46689">
    <property type="entry name" value="Homeodomain-like"/>
    <property type="match status" value="1"/>
</dbReference>
<dbReference type="Proteomes" id="UP000001542">
    <property type="component" value="Unassembled WGS sequence"/>
</dbReference>
<feature type="region of interest" description="Disordered" evidence="1">
    <location>
        <begin position="105"/>
        <end position="148"/>
    </location>
</feature>
<dbReference type="OrthoDB" id="2143914at2759"/>
<dbReference type="PROSITE" id="PS51294">
    <property type="entry name" value="HTH_MYB"/>
    <property type="match status" value="1"/>
</dbReference>
<evidence type="ECO:0000313" key="4">
    <source>
        <dbReference type="EMBL" id="EAX86345.1"/>
    </source>
</evidence>
<protein>
    <submittedName>
        <fullName evidence="4">Myb-like DNA-binding domain containing protein</fullName>
    </submittedName>
</protein>
<dbReference type="SMR" id="A2G922"/>
<feature type="domain" description="Myb-like" evidence="2">
    <location>
        <begin position="59"/>
        <end position="105"/>
    </location>
</feature>
<sequence length="172" mass="20263">MTKRVIHRFSKEEDDIITEEVSKNGDDIHKALEVLEQKFGENHSRRSIIERYKGFLSQNREGWTKEEDQIIMDSFEIHRNRWTLIAKFLDCRSGDQVKIRYKQLVKAKKDRNKPEKKSKAKAPPKSKPKRPENPPPPVPPPENTQNQINPSIWSHVMNEYEMALEDNVSIFI</sequence>
<organism evidence="4 5">
    <name type="scientific">Trichomonas vaginalis (strain ATCC PRA-98 / G3)</name>
    <dbReference type="NCBI Taxonomy" id="412133"/>
    <lineage>
        <taxon>Eukaryota</taxon>
        <taxon>Metamonada</taxon>
        <taxon>Parabasalia</taxon>
        <taxon>Trichomonadida</taxon>
        <taxon>Trichomonadidae</taxon>
        <taxon>Trichomonas</taxon>
    </lineage>
</organism>
<dbReference type="Gene3D" id="1.10.10.60">
    <property type="entry name" value="Homeodomain-like"/>
    <property type="match status" value="2"/>
</dbReference>
<dbReference type="VEuPathDB" id="TrichDB:TVAGG3_0354430"/>
<dbReference type="GO" id="GO:0006355">
    <property type="term" value="P:regulation of DNA-templated transcription"/>
    <property type="evidence" value="ECO:0000318"/>
    <property type="project" value="GO_Central"/>
</dbReference>
<dbReference type="EMBL" id="DS114674">
    <property type="protein sequence ID" value="EAX86345.1"/>
    <property type="molecule type" value="Genomic_DNA"/>
</dbReference>
<dbReference type="SMART" id="SM00717">
    <property type="entry name" value="SANT"/>
    <property type="match status" value="2"/>
</dbReference>
<dbReference type="Pfam" id="PF00249">
    <property type="entry name" value="Myb_DNA-binding"/>
    <property type="match status" value="1"/>
</dbReference>
<feature type="compositionally biased region" description="Basic residues" evidence="1">
    <location>
        <begin position="118"/>
        <end position="128"/>
    </location>
</feature>
<dbReference type="InterPro" id="IPR017930">
    <property type="entry name" value="Myb_dom"/>
</dbReference>
<proteinExistence type="predicted"/>
<dbReference type="InterPro" id="IPR050560">
    <property type="entry name" value="MYB_TF"/>
</dbReference>
<evidence type="ECO:0000256" key="1">
    <source>
        <dbReference type="SAM" id="MobiDB-lite"/>
    </source>
</evidence>
<evidence type="ECO:0000313" key="5">
    <source>
        <dbReference type="Proteomes" id="UP000001542"/>
    </source>
</evidence>
<dbReference type="VEuPathDB" id="TrichDB:TVAG_341550"/>
<name>A2G922_TRIV3</name>
<dbReference type="CDD" id="cd00167">
    <property type="entry name" value="SANT"/>
    <property type="match status" value="1"/>
</dbReference>
<keyword evidence="4" id="KW-0238">DNA-binding</keyword>
<dbReference type="PANTHER" id="PTHR45614:SF25">
    <property type="entry name" value="MYB PROTEIN"/>
    <property type="match status" value="1"/>
</dbReference>
<accession>A2G922</accession>
<dbReference type="PANTHER" id="PTHR45614">
    <property type="entry name" value="MYB PROTEIN-RELATED"/>
    <property type="match status" value="1"/>
</dbReference>
<dbReference type="PROSITE" id="PS50090">
    <property type="entry name" value="MYB_LIKE"/>
    <property type="match status" value="1"/>
</dbReference>
<dbReference type="KEGG" id="tva:4743990"/>
<dbReference type="InterPro" id="IPR001005">
    <property type="entry name" value="SANT/Myb"/>
</dbReference>
<feature type="compositionally biased region" description="Pro residues" evidence="1">
    <location>
        <begin position="133"/>
        <end position="142"/>
    </location>
</feature>
<dbReference type="AlphaFoldDB" id="A2G922"/>
<keyword evidence="5" id="KW-1185">Reference proteome</keyword>
<dbReference type="GO" id="GO:0000978">
    <property type="term" value="F:RNA polymerase II cis-regulatory region sequence-specific DNA binding"/>
    <property type="evidence" value="ECO:0000318"/>
    <property type="project" value="GO_Central"/>
</dbReference>
<dbReference type="InParanoid" id="A2G922"/>
<reference evidence="4" key="2">
    <citation type="journal article" date="2007" name="Science">
        <title>Draft genome sequence of the sexually transmitted pathogen Trichomonas vaginalis.</title>
        <authorList>
            <person name="Carlton J.M."/>
            <person name="Hirt R.P."/>
            <person name="Silva J.C."/>
            <person name="Delcher A.L."/>
            <person name="Schatz M."/>
            <person name="Zhao Q."/>
            <person name="Wortman J.R."/>
            <person name="Bidwell S.L."/>
            <person name="Alsmark U.C.M."/>
            <person name="Besteiro S."/>
            <person name="Sicheritz-Ponten T."/>
            <person name="Noel C.J."/>
            <person name="Dacks J.B."/>
            <person name="Foster P.G."/>
            <person name="Simillion C."/>
            <person name="Van de Peer Y."/>
            <person name="Miranda-Saavedra D."/>
            <person name="Barton G.J."/>
            <person name="Westrop G.D."/>
            <person name="Mueller S."/>
            <person name="Dessi D."/>
            <person name="Fiori P.L."/>
            <person name="Ren Q."/>
            <person name="Paulsen I."/>
            <person name="Zhang H."/>
            <person name="Bastida-Corcuera F.D."/>
            <person name="Simoes-Barbosa A."/>
            <person name="Brown M.T."/>
            <person name="Hayes R.D."/>
            <person name="Mukherjee M."/>
            <person name="Okumura C.Y."/>
            <person name="Schneider R."/>
            <person name="Smith A.J."/>
            <person name="Vanacova S."/>
            <person name="Villalvazo M."/>
            <person name="Haas B.J."/>
            <person name="Pertea M."/>
            <person name="Feldblyum T.V."/>
            <person name="Utterback T.R."/>
            <person name="Shu C.L."/>
            <person name="Osoegawa K."/>
            <person name="de Jong P.J."/>
            <person name="Hrdy I."/>
            <person name="Horvathova L."/>
            <person name="Zubacova Z."/>
            <person name="Dolezal P."/>
            <person name="Malik S.B."/>
            <person name="Logsdon J.M. Jr."/>
            <person name="Henze K."/>
            <person name="Gupta A."/>
            <person name="Wang C.C."/>
            <person name="Dunne R.L."/>
            <person name="Upcroft J.A."/>
            <person name="Upcroft P."/>
            <person name="White O."/>
            <person name="Salzberg S.L."/>
            <person name="Tang P."/>
            <person name="Chiu C.-H."/>
            <person name="Lee Y.-S."/>
            <person name="Embley T.M."/>
            <person name="Coombs G.H."/>
            <person name="Mottram J.C."/>
            <person name="Tachezy J."/>
            <person name="Fraser-Liggett C.M."/>
            <person name="Johnson P.J."/>
        </authorList>
    </citation>
    <scope>NUCLEOTIDE SEQUENCE [LARGE SCALE GENOMIC DNA]</scope>
    <source>
        <strain evidence="4">G3</strain>
    </source>
</reference>
<evidence type="ECO:0000259" key="2">
    <source>
        <dbReference type="PROSITE" id="PS50090"/>
    </source>
</evidence>